<comment type="caution">
    <text evidence="2">The sequence shown here is derived from an EMBL/GenBank/DDBJ whole genome shotgun (WGS) entry which is preliminary data.</text>
</comment>
<dbReference type="OrthoDB" id="9882866at2"/>
<dbReference type="EMBL" id="QCYK01000003">
    <property type="protein sequence ID" value="PUZ23292.1"/>
    <property type="molecule type" value="Genomic_DNA"/>
</dbReference>
<feature type="transmembrane region" description="Helical" evidence="1">
    <location>
        <begin position="21"/>
        <end position="42"/>
    </location>
</feature>
<gene>
    <name evidence="2" type="ORF">DCC81_23165</name>
</gene>
<protein>
    <submittedName>
        <fullName evidence="2">Uncharacterized protein</fullName>
    </submittedName>
</protein>
<reference evidence="2 3" key="1">
    <citation type="submission" date="2018-04" db="EMBL/GenBank/DDBJ databases">
        <title>Chitinophaga fuyangensis sp. nov., isolated from soil in a chemical factory.</title>
        <authorList>
            <person name="Chen K."/>
        </authorList>
    </citation>
    <scope>NUCLEOTIDE SEQUENCE [LARGE SCALE GENOMIC DNA]</scope>
    <source>
        <strain evidence="2 3">LY-1</strain>
    </source>
</reference>
<evidence type="ECO:0000256" key="1">
    <source>
        <dbReference type="SAM" id="Phobius"/>
    </source>
</evidence>
<dbReference type="RefSeq" id="WP_108689036.1">
    <property type="nucleotide sequence ID" value="NZ_QCYK01000003.1"/>
</dbReference>
<keyword evidence="3" id="KW-1185">Reference proteome</keyword>
<name>A0A2T7BDY6_9BACT</name>
<accession>A0A2T7BDY6</accession>
<evidence type="ECO:0000313" key="3">
    <source>
        <dbReference type="Proteomes" id="UP000244450"/>
    </source>
</evidence>
<keyword evidence="1" id="KW-0812">Transmembrane</keyword>
<dbReference type="AlphaFoldDB" id="A0A2T7BDY6"/>
<keyword evidence="1" id="KW-0472">Membrane</keyword>
<organism evidence="2 3">
    <name type="scientific">Chitinophaga parva</name>
    <dbReference type="NCBI Taxonomy" id="2169414"/>
    <lineage>
        <taxon>Bacteria</taxon>
        <taxon>Pseudomonadati</taxon>
        <taxon>Bacteroidota</taxon>
        <taxon>Chitinophagia</taxon>
        <taxon>Chitinophagales</taxon>
        <taxon>Chitinophagaceae</taxon>
        <taxon>Chitinophaga</taxon>
    </lineage>
</organism>
<feature type="transmembrane region" description="Helical" evidence="1">
    <location>
        <begin position="48"/>
        <end position="69"/>
    </location>
</feature>
<sequence length="181" mass="20936">MSYRIFFSVVDKQRPAFYHKIRRPYAGAFLVAVLLCAVGTAFSLVNGFLLFLLIAVGVIVFIAVPVITLEEYRLLGEMVVGEHILTIKVGNVSYAYYMADIDNMVIRFSGYKKQHTQDGPETHPSLGIRNFIEFDHKGAHCSFEVLFVEEHLPALNRMFDVWYSYRYPFRLYSGQREIMKF</sequence>
<proteinExistence type="predicted"/>
<dbReference type="Proteomes" id="UP000244450">
    <property type="component" value="Unassembled WGS sequence"/>
</dbReference>
<evidence type="ECO:0000313" key="2">
    <source>
        <dbReference type="EMBL" id="PUZ23292.1"/>
    </source>
</evidence>
<keyword evidence="1" id="KW-1133">Transmembrane helix</keyword>